<accession>A0A9D5QCD8</accession>
<name>A0A9D5QCD8_UNCW3</name>
<sequence length="62" mass="7248">MSKKENLPTKAIIKQWEKEFRKKYPEGTPVPQKAIILELSSLIGQVVENLDLRLNEVEEKIR</sequence>
<reference evidence="1" key="1">
    <citation type="submission" date="2019-11" db="EMBL/GenBank/DDBJ databases">
        <title>Microbial mats filling the niche in hypersaline microbial mats.</title>
        <authorList>
            <person name="Wong H.L."/>
            <person name="Macleod F.I."/>
            <person name="White R.A. III"/>
            <person name="Burns B.P."/>
        </authorList>
    </citation>
    <scope>NUCLEOTIDE SEQUENCE</scope>
    <source>
        <strain evidence="1">Bin_327</strain>
    </source>
</reference>
<protein>
    <submittedName>
        <fullName evidence="1">Uncharacterized protein</fullName>
    </submittedName>
</protein>
<proteinExistence type="predicted"/>
<gene>
    <name evidence="1" type="ORF">GF359_05100</name>
</gene>
<comment type="caution">
    <text evidence="1">The sequence shown here is derived from an EMBL/GenBank/DDBJ whole genome shotgun (WGS) entry which is preliminary data.</text>
</comment>
<dbReference type="EMBL" id="WJKJ01000162">
    <property type="protein sequence ID" value="MBD3364573.1"/>
    <property type="molecule type" value="Genomic_DNA"/>
</dbReference>
<dbReference type="AlphaFoldDB" id="A0A9D5QCD8"/>
<evidence type="ECO:0000313" key="1">
    <source>
        <dbReference type="EMBL" id="MBD3364573.1"/>
    </source>
</evidence>
<dbReference type="Proteomes" id="UP000630660">
    <property type="component" value="Unassembled WGS sequence"/>
</dbReference>
<organism evidence="1 2">
    <name type="scientific">candidate division WOR-3 bacterium</name>
    <dbReference type="NCBI Taxonomy" id="2052148"/>
    <lineage>
        <taxon>Bacteria</taxon>
        <taxon>Bacteria division WOR-3</taxon>
    </lineage>
</organism>
<evidence type="ECO:0000313" key="2">
    <source>
        <dbReference type="Proteomes" id="UP000630660"/>
    </source>
</evidence>